<keyword evidence="5" id="KW-0472">Membrane</keyword>
<dbReference type="Pfam" id="PF05433">
    <property type="entry name" value="Rick_17kDa_Anti"/>
    <property type="match status" value="2"/>
</dbReference>
<feature type="domain" description="Glycine zipper 2TM" evidence="9">
    <location>
        <begin position="47"/>
        <end position="88"/>
    </location>
</feature>
<reference evidence="10 11" key="1">
    <citation type="journal article" date="2020" name="Genome Biol. Evol.">
        <title>Rhizobium dioscoreae sp. nov., a plant growth-promoting bacterium isolated from yam (Dioscorea species).</title>
        <authorList>
            <person name="Ouyabe M."/>
            <person name="Tanaka N."/>
            <person name="Shiwa Y."/>
            <person name="Fujita N."/>
            <person name="Kikuno H."/>
            <person name="Babil P."/>
            <person name="Shiwachi H."/>
        </authorList>
    </citation>
    <scope>NUCLEOTIDE SEQUENCE [LARGE SCALE GENOMIC DNA]</scope>
    <source>
        <strain evidence="10 11">S-93</strain>
    </source>
</reference>
<evidence type="ECO:0000313" key="10">
    <source>
        <dbReference type="EMBL" id="GES49463.1"/>
    </source>
</evidence>
<name>A0ABQ0Z252_9HYPH</name>
<evidence type="ECO:0000256" key="7">
    <source>
        <dbReference type="ARBA" id="ARBA00023288"/>
    </source>
</evidence>
<feature type="signal peptide" evidence="8">
    <location>
        <begin position="1"/>
        <end position="36"/>
    </location>
</feature>
<evidence type="ECO:0000259" key="9">
    <source>
        <dbReference type="Pfam" id="PF05433"/>
    </source>
</evidence>
<dbReference type="InterPro" id="IPR008816">
    <property type="entry name" value="Gly_zipper_2TM_dom"/>
</dbReference>
<evidence type="ECO:0000313" key="11">
    <source>
        <dbReference type="Proteomes" id="UP000390335"/>
    </source>
</evidence>
<evidence type="ECO:0000256" key="3">
    <source>
        <dbReference type="ARBA" id="ARBA00015281"/>
    </source>
</evidence>
<dbReference type="PANTHER" id="PTHR35603">
    <property type="match status" value="1"/>
</dbReference>
<evidence type="ECO:0000256" key="6">
    <source>
        <dbReference type="ARBA" id="ARBA00023139"/>
    </source>
</evidence>
<keyword evidence="7" id="KW-0449">Lipoprotein</keyword>
<evidence type="ECO:0000256" key="8">
    <source>
        <dbReference type="SAM" id="SignalP"/>
    </source>
</evidence>
<dbReference type="EMBL" id="BLAJ01000002">
    <property type="protein sequence ID" value="GES49463.1"/>
    <property type="molecule type" value="Genomic_DNA"/>
</dbReference>
<feature type="chain" id="PRO_5046650343" description="17 kDa surface antigen" evidence="8">
    <location>
        <begin position="37"/>
        <end position="183"/>
    </location>
</feature>
<accession>A0ABQ0Z252</accession>
<evidence type="ECO:0000256" key="2">
    <source>
        <dbReference type="ARBA" id="ARBA00008681"/>
    </source>
</evidence>
<sequence>MLHSETSGFSFRKTCLRLTLLAPVAAMAMLPVASHAQEQSLLNGQNIGTVGGAVAGGLVGNKLGGKKHKTLGTIAGVVGGAVAGRMVGNMVDNRNSQYGQPMRQAMPIQADQGIDPQATGSIANDGAPGLLTGRNIGAVGGAIAGGIAGNKLSGKKHKTSGTIAGAVGGGLLGGVVGNMVGGQ</sequence>
<proteinExistence type="inferred from homology"/>
<keyword evidence="11" id="KW-1185">Reference proteome</keyword>
<evidence type="ECO:0000256" key="5">
    <source>
        <dbReference type="ARBA" id="ARBA00023136"/>
    </source>
</evidence>
<keyword evidence="4 8" id="KW-0732">Signal</keyword>
<feature type="domain" description="Glycine zipper 2TM" evidence="9">
    <location>
        <begin position="136"/>
        <end position="177"/>
    </location>
</feature>
<evidence type="ECO:0000256" key="1">
    <source>
        <dbReference type="ARBA" id="ARBA00004459"/>
    </source>
</evidence>
<dbReference type="InterPro" id="IPR051407">
    <property type="entry name" value="Bact_OM_lipoprot/Surf_antigen"/>
</dbReference>
<organism evidence="10 11">
    <name type="scientific">Rhizobium dioscoreae</name>
    <dbReference type="NCBI Taxonomy" id="2653122"/>
    <lineage>
        <taxon>Bacteria</taxon>
        <taxon>Pseudomonadati</taxon>
        <taxon>Pseudomonadota</taxon>
        <taxon>Alphaproteobacteria</taxon>
        <taxon>Hyphomicrobiales</taxon>
        <taxon>Rhizobiaceae</taxon>
        <taxon>Rhizobium/Agrobacterium group</taxon>
        <taxon>Rhizobium</taxon>
    </lineage>
</organism>
<comment type="similarity">
    <text evidence="2">Belongs to the rickettsiale 17 kDa surface antigen family.</text>
</comment>
<evidence type="ECO:0000256" key="4">
    <source>
        <dbReference type="ARBA" id="ARBA00022729"/>
    </source>
</evidence>
<gene>
    <name evidence="10" type="ORF">RsS93_20770</name>
</gene>
<comment type="subcellular location">
    <subcellularLocation>
        <location evidence="1">Cell outer membrane</location>
        <topology evidence="1">Lipid-anchor</topology>
    </subcellularLocation>
</comment>
<comment type="caution">
    <text evidence="10">The sequence shown here is derived from an EMBL/GenBank/DDBJ whole genome shotgun (WGS) entry which is preliminary data.</text>
</comment>
<dbReference type="RefSeq" id="WP_152093223.1">
    <property type="nucleotide sequence ID" value="NZ_BLAJ01000002.1"/>
</dbReference>
<protein>
    <recommendedName>
        <fullName evidence="3">17 kDa surface antigen</fullName>
    </recommendedName>
</protein>
<dbReference type="PANTHER" id="PTHR35603:SF1">
    <property type="entry name" value="OUTER MEMBRANE LIPOPROTEIN SLYB"/>
    <property type="match status" value="1"/>
</dbReference>
<keyword evidence="6" id="KW-0564">Palmitate</keyword>
<dbReference type="Proteomes" id="UP000390335">
    <property type="component" value="Unassembled WGS sequence"/>
</dbReference>